<organism evidence="5">
    <name type="scientific">Gordonia amarae</name>
    <dbReference type="NCBI Taxonomy" id="36821"/>
    <lineage>
        <taxon>Bacteria</taxon>
        <taxon>Bacillati</taxon>
        <taxon>Actinomycetota</taxon>
        <taxon>Actinomycetes</taxon>
        <taxon>Mycobacteriales</taxon>
        <taxon>Gordoniaceae</taxon>
        <taxon>Gordonia</taxon>
    </lineage>
</organism>
<dbReference type="PANTHER" id="PTHR37418">
    <property type="entry name" value="3-KETO-5-AMINOHEXANOATE CLEAVAGE ENZYME-RELATED"/>
    <property type="match status" value="1"/>
</dbReference>
<sequence>MVSTHSVAKAAASPVSDAVIIEVAVNGSTPRSVNRHVPRTPDEIAADMIACAEHGASIGHNHNDEPMFTDTGVHSVEPYIAAWERVLRSHPDLLLYPTLGAGARGIAIEDRWSHIAELARRGLGGMTLVDPGSVNLGLTTTGPVPPDGGRGCYQNTLDDTAYMFAETMKLGAAPSISIFEPGYLRTTLAWHRAGLLPRGAIVKLYFGGALEFGLPPTRTGLEAYLELLEPSGLPWSVALLGGDVVESGLAAMAIERGGHIRVGLEDYAGDGEPTNVELVDRAVELIHKMGCAPSTTTQTRDILGLPGTPLPS</sequence>
<dbReference type="AlphaFoldDB" id="A0A857L1Q5"/>
<dbReference type="EMBL" id="CP045810">
    <property type="protein sequence ID" value="QHN41119.1"/>
    <property type="molecule type" value="Genomic_DNA"/>
</dbReference>
<name>A0A857L1Q5_9ACTN</name>
<keyword evidence="4" id="KW-0862">Zinc</keyword>
<evidence type="ECO:0000313" key="5">
    <source>
        <dbReference type="EMBL" id="QHN41119.1"/>
    </source>
</evidence>
<dbReference type="Pfam" id="PF05853">
    <property type="entry name" value="BKACE"/>
    <property type="match status" value="1"/>
</dbReference>
<keyword evidence="3" id="KW-0479">Metal-binding</keyword>
<dbReference type="InterPro" id="IPR008567">
    <property type="entry name" value="BKACE"/>
</dbReference>
<dbReference type="Gene3D" id="3.20.20.70">
    <property type="entry name" value="Aldolase class I"/>
    <property type="match status" value="1"/>
</dbReference>
<dbReference type="RefSeq" id="WP_005184542.1">
    <property type="nucleotide sequence ID" value="NZ_CP045804.1"/>
</dbReference>
<protein>
    <submittedName>
        <fullName evidence="5">3-keto-5-aminohexanoate cleavage protein</fullName>
    </submittedName>
</protein>
<evidence type="ECO:0000256" key="2">
    <source>
        <dbReference type="ARBA" id="ARBA00022679"/>
    </source>
</evidence>
<dbReference type="GO" id="GO:0043720">
    <property type="term" value="F:3-keto-5-aminohexanoate cleavage activity"/>
    <property type="evidence" value="ECO:0007669"/>
    <property type="project" value="InterPro"/>
</dbReference>
<accession>A0A857L1Q5</accession>
<comment type="cofactor">
    <cofactor evidence="1">
        <name>Zn(2+)</name>
        <dbReference type="ChEBI" id="CHEBI:29105"/>
    </cofactor>
</comment>
<keyword evidence="2" id="KW-0808">Transferase</keyword>
<proteinExistence type="predicted"/>
<gene>
    <name evidence="5" type="ORF">GII30_19870</name>
</gene>
<reference evidence="5" key="1">
    <citation type="journal article" date="2021" name="Nat. Microbiol.">
        <title>Cocultivation of an ultrasmall environmental parasitic bacterium with lytic ability against bacteria associated with wastewater foams.</title>
        <authorList>
            <person name="Batinovic S."/>
            <person name="Rose J.J.A."/>
            <person name="Ratcliffe J."/>
            <person name="Seviour R.J."/>
            <person name="Petrovski S."/>
        </authorList>
    </citation>
    <scope>NUCLEOTIDE SEQUENCE</scope>
    <source>
        <strain evidence="5">CON44</strain>
    </source>
</reference>
<evidence type="ECO:0000256" key="1">
    <source>
        <dbReference type="ARBA" id="ARBA00001947"/>
    </source>
</evidence>
<dbReference type="GO" id="GO:0046872">
    <property type="term" value="F:metal ion binding"/>
    <property type="evidence" value="ECO:0007669"/>
    <property type="project" value="UniProtKB-KW"/>
</dbReference>
<evidence type="ECO:0000256" key="4">
    <source>
        <dbReference type="ARBA" id="ARBA00022833"/>
    </source>
</evidence>
<dbReference type="PANTHER" id="PTHR37418:SF2">
    <property type="entry name" value="3-KETO-5-AMINOHEXANOATE CLEAVAGE ENZYME"/>
    <property type="match status" value="1"/>
</dbReference>
<dbReference type="InterPro" id="IPR013785">
    <property type="entry name" value="Aldolase_TIM"/>
</dbReference>
<evidence type="ECO:0000256" key="3">
    <source>
        <dbReference type="ARBA" id="ARBA00022723"/>
    </source>
</evidence>